<comment type="similarity">
    <text evidence="1">Belongs to the 4-hydroxybenzoyl-CoA thioesterase family.</text>
</comment>
<evidence type="ECO:0000256" key="2">
    <source>
        <dbReference type="ARBA" id="ARBA00022801"/>
    </source>
</evidence>
<name>A0A2U1S886_9EURY</name>
<reference evidence="3 4" key="1">
    <citation type="submission" date="2017-03" db="EMBL/GenBank/DDBJ databases">
        <title>Genome sequence of Methanobrevibacter wosei.</title>
        <authorList>
            <person name="Poehlein A."/>
            <person name="Seedorf H."/>
            <person name="Daniel R."/>
        </authorList>
    </citation>
    <scope>NUCLEOTIDE SEQUENCE [LARGE SCALE GENOMIC DNA]</scope>
    <source>
        <strain evidence="3 4">DSM 11979</strain>
    </source>
</reference>
<dbReference type="InterPro" id="IPR050563">
    <property type="entry name" value="4-hydroxybenzoyl-CoA_TE"/>
</dbReference>
<dbReference type="AlphaFoldDB" id="A0A2U1S886"/>
<keyword evidence="2" id="KW-0378">Hydrolase</keyword>
<evidence type="ECO:0000313" key="4">
    <source>
        <dbReference type="Proteomes" id="UP000245577"/>
    </source>
</evidence>
<comment type="caution">
    <text evidence="3">The sequence shown here is derived from an EMBL/GenBank/DDBJ whole genome shotgun (WGS) entry which is preliminary data.</text>
</comment>
<proteinExistence type="inferred from homology"/>
<accession>A0A2U1S886</accession>
<keyword evidence="4" id="KW-1185">Reference proteome</keyword>
<dbReference type="GO" id="GO:0047617">
    <property type="term" value="F:fatty acyl-CoA hydrolase activity"/>
    <property type="evidence" value="ECO:0007669"/>
    <property type="project" value="TreeGrafter"/>
</dbReference>
<organism evidence="3 4">
    <name type="scientific">Methanobrevibacter woesei</name>
    <dbReference type="NCBI Taxonomy" id="190976"/>
    <lineage>
        <taxon>Archaea</taxon>
        <taxon>Methanobacteriati</taxon>
        <taxon>Methanobacteriota</taxon>
        <taxon>Methanomada group</taxon>
        <taxon>Methanobacteria</taxon>
        <taxon>Methanobacteriales</taxon>
        <taxon>Methanobacteriaceae</taxon>
        <taxon>Methanobrevibacter</taxon>
    </lineage>
</organism>
<evidence type="ECO:0000313" key="3">
    <source>
        <dbReference type="EMBL" id="PWB86241.1"/>
    </source>
</evidence>
<dbReference type="OrthoDB" id="56956at2157"/>
<evidence type="ECO:0008006" key="5">
    <source>
        <dbReference type="Google" id="ProtNLM"/>
    </source>
</evidence>
<gene>
    <name evidence="3" type="ORF">MBBWO_10950</name>
</gene>
<dbReference type="SUPFAM" id="SSF54637">
    <property type="entry name" value="Thioesterase/thiol ester dehydrase-isomerase"/>
    <property type="match status" value="1"/>
</dbReference>
<dbReference type="EMBL" id="MZGU01000004">
    <property type="protein sequence ID" value="PWB86241.1"/>
    <property type="molecule type" value="Genomic_DNA"/>
</dbReference>
<dbReference type="PANTHER" id="PTHR31793:SF27">
    <property type="entry name" value="NOVEL THIOESTERASE SUPERFAMILY DOMAIN AND SAPOSIN A-TYPE DOMAIN CONTAINING PROTEIN (0610012H03RIK)"/>
    <property type="match status" value="1"/>
</dbReference>
<dbReference type="Pfam" id="PF13279">
    <property type="entry name" value="4HBT_2"/>
    <property type="match status" value="1"/>
</dbReference>
<dbReference type="Proteomes" id="UP000245577">
    <property type="component" value="Unassembled WGS sequence"/>
</dbReference>
<dbReference type="InterPro" id="IPR029069">
    <property type="entry name" value="HotDog_dom_sf"/>
</dbReference>
<sequence>MFKISVTPRFGDIDGLRHVNNNIVGIWFETGRNDIFRFFTPNLSLSYEDWKLIMVRTEYDFVGQIYYNEDVEIRTYVLKIGNSSFTLGHEAWQCGELKAKGKAVLVHFNFMEQKSVKLPDDIREKLSQHLINEEDIGKE</sequence>
<dbReference type="PANTHER" id="PTHR31793">
    <property type="entry name" value="4-HYDROXYBENZOYL-COA THIOESTERASE FAMILY MEMBER"/>
    <property type="match status" value="1"/>
</dbReference>
<protein>
    <recommendedName>
        <fullName evidence="5">Thioesterase superfamily protein</fullName>
    </recommendedName>
</protein>
<dbReference type="Gene3D" id="3.10.129.10">
    <property type="entry name" value="Hotdog Thioesterase"/>
    <property type="match status" value="1"/>
</dbReference>
<dbReference type="RefSeq" id="WP_116669873.1">
    <property type="nucleotide sequence ID" value="NZ_CAUHNE010000017.1"/>
</dbReference>
<dbReference type="CDD" id="cd00586">
    <property type="entry name" value="4HBT"/>
    <property type="match status" value="1"/>
</dbReference>
<evidence type="ECO:0000256" key="1">
    <source>
        <dbReference type="ARBA" id="ARBA00005953"/>
    </source>
</evidence>